<name>A0ABN0Z1B7_9BACI</name>
<reference evidence="3 4" key="1">
    <citation type="journal article" date="2019" name="Int. J. Syst. Evol. Microbiol.">
        <title>The Global Catalogue of Microorganisms (GCM) 10K type strain sequencing project: providing services to taxonomists for standard genome sequencing and annotation.</title>
        <authorList>
            <consortium name="The Broad Institute Genomics Platform"/>
            <consortium name="The Broad Institute Genome Sequencing Center for Infectious Disease"/>
            <person name="Wu L."/>
            <person name="Ma J."/>
        </authorList>
    </citation>
    <scope>NUCLEOTIDE SEQUENCE [LARGE SCALE GENOMIC DNA]</scope>
    <source>
        <strain evidence="3 4">JCM 12149</strain>
    </source>
</reference>
<dbReference type="InterPro" id="IPR044946">
    <property type="entry name" value="Restrct_endonuc_typeI_TRD_sf"/>
</dbReference>
<gene>
    <name evidence="3" type="ORF">GCM10008983_00090</name>
</gene>
<protein>
    <recommendedName>
        <fullName evidence="5">Type I restriction enzyme, S subunit</fullName>
    </recommendedName>
</protein>
<keyword evidence="2" id="KW-0238">DNA-binding</keyword>
<evidence type="ECO:0000313" key="3">
    <source>
        <dbReference type="EMBL" id="GAA0427846.1"/>
    </source>
</evidence>
<accession>A0ABN0Z1B7</accession>
<dbReference type="EMBL" id="BAAADM010000002">
    <property type="protein sequence ID" value="GAA0427846.1"/>
    <property type="molecule type" value="Genomic_DNA"/>
</dbReference>
<comment type="caution">
    <text evidence="3">The sequence shown here is derived from an EMBL/GenBank/DDBJ whole genome shotgun (WGS) entry which is preliminary data.</text>
</comment>
<dbReference type="Proteomes" id="UP001501459">
    <property type="component" value="Unassembled WGS sequence"/>
</dbReference>
<dbReference type="Gene3D" id="3.90.220.20">
    <property type="entry name" value="DNA methylase specificity domains"/>
    <property type="match status" value="1"/>
</dbReference>
<evidence type="ECO:0008006" key="5">
    <source>
        <dbReference type="Google" id="ProtNLM"/>
    </source>
</evidence>
<keyword evidence="1" id="KW-0680">Restriction system</keyword>
<dbReference type="SUPFAM" id="SSF116734">
    <property type="entry name" value="DNA methylase specificity domain"/>
    <property type="match status" value="1"/>
</dbReference>
<proteinExistence type="predicted"/>
<evidence type="ECO:0000313" key="4">
    <source>
        <dbReference type="Proteomes" id="UP001501459"/>
    </source>
</evidence>
<organism evidence="3 4">
    <name type="scientific">Lentibacillus halophilus</name>
    <dbReference type="NCBI Taxonomy" id="295065"/>
    <lineage>
        <taxon>Bacteria</taxon>
        <taxon>Bacillati</taxon>
        <taxon>Bacillota</taxon>
        <taxon>Bacilli</taxon>
        <taxon>Bacillales</taxon>
        <taxon>Bacillaceae</taxon>
        <taxon>Lentibacillus</taxon>
    </lineage>
</organism>
<evidence type="ECO:0000256" key="1">
    <source>
        <dbReference type="ARBA" id="ARBA00022747"/>
    </source>
</evidence>
<keyword evidence="4" id="KW-1185">Reference proteome</keyword>
<evidence type="ECO:0000256" key="2">
    <source>
        <dbReference type="ARBA" id="ARBA00023125"/>
    </source>
</evidence>
<dbReference type="Gene3D" id="1.10.287.1120">
    <property type="entry name" value="Bipartite methylase S protein"/>
    <property type="match status" value="1"/>
</dbReference>
<sequence length="75" mass="8852">MGHITKNHLKEEKIALPNDYILLKIQEKLETYYELILANSLEIKRLIETRDYLLPKLLSGEIDLSEEEKEVEQVL</sequence>